<organism evidence="3 4">
    <name type="scientific">Cellulosimicrobium funkei</name>
    <dbReference type="NCBI Taxonomy" id="264251"/>
    <lineage>
        <taxon>Bacteria</taxon>
        <taxon>Bacillati</taxon>
        <taxon>Actinomycetota</taxon>
        <taxon>Actinomycetes</taxon>
        <taxon>Micrococcales</taxon>
        <taxon>Promicromonosporaceae</taxon>
        <taxon>Cellulosimicrobium</taxon>
    </lineage>
</organism>
<name>A0A0H2KPB4_9MICO</name>
<dbReference type="AlphaFoldDB" id="A0A0H2KPB4"/>
<keyword evidence="1" id="KW-0812">Transmembrane</keyword>
<keyword evidence="2" id="KW-0732">Signal</keyword>
<keyword evidence="1" id="KW-0472">Membrane</keyword>
<comment type="caution">
    <text evidence="3">The sequence shown here is derived from an EMBL/GenBank/DDBJ whole genome shotgun (WGS) entry which is preliminary data.</text>
</comment>
<evidence type="ECO:0000313" key="4">
    <source>
        <dbReference type="Proteomes" id="UP000035265"/>
    </source>
</evidence>
<evidence type="ECO:0000313" key="3">
    <source>
        <dbReference type="EMBL" id="KLN35365.1"/>
    </source>
</evidence>
<sequence>MTRRARWLVAAASALSALLALALTGGGLDGDLAGLAWYYGLMFPWASLGTTLVMLALIDLPATHPLLPALELVVILLAGATQGAVVAGVALLGRAWCARRRSLRAVRAGSDAHVALIRVRPSGIT</sequence>
<dbReference type="RefSeq" id="WP_047232327.1">
    <property type="nucleotide sequence ID" value="NZ_JNBQ01000005.1"/>
</dbReference>
<feature type="chain" id="PRO_5002595618" evidence="2">
    <location>
        <begin position="23"/>
        <end position="125"/>
    </location>
</feature>
<accession>A0A0H2KPB4</accession>
<keyword evidence="4" id="KW-1185">Reference proteome</keyword>
<evidence type="ECO:0000256" key="1">
    <source>
        <dbReference type="SAM" id="Phobius"/>
    </source>
</evidence>
<feature type="transmembrane region" description="Helical" evidence="1">
    <location>
        <begin position="38"/>
        <end position="60"/>
    </location>
</feature>
<dbReference type="Proteomes" id="UP000035265">
    <property type="component" value="Unassembled WGS sequence"/>
</dbReference>
<dbReference type="EMBL" id="JNBQ01000005">
    <property type="protein sequence ID" value="KLN35365.1"/>
    <property type="molecule type" value="Genomic_DNA"/>
</dbReference>
<gene>
    <name evidence="3" type="ORF">FB00_08070</name>
</gene>
<evidence type="ECO:0000256" key="2">
    <source>
        <dbReference type="SAM" id="SignalP"/>
    </source>
</evidence>
<dbReference type="PATRIC" id="fig|264251.5.peg.1643"/>
<protein>
    <submittedName>
        <fullName evidence="3">Uncharacterized protein</fullName>
    </submittedName>
</protein>
<feature type="signal peptide" evidence="2">
    <location>
        <begin position="1"/>
        <end position="22"/>
    </location>
</feature>
<reference evidence="3 4" key="1">
    <citation type="submission" date="2014-05" db="EMBL/GenBank/DDBJ databases">
        <title>Cellulosimicrobium funkei U11 genome.</title>
        <authorList>
            <person name="Hu C."/>
            <person name="Gong Y."/>
            <person name="Wan W."/>
            <person name="Jiang M."/>
        </authorList>
    </citation>
    <scope>NUCLEOTIDE SEQUENCE [LARGE SCALE GENOMIC DNA]</scope>
    <source>
        <strain evidence="3 4">U11</strain>
    </source>
</reference>
<proteinExistence type="predicted"/>
<feature type="transmembrane region" description="Helical" evidence="1">
    <location>
        <begin position="72"/>
        <end position="96"/>
    </location>
</feature>
<keyword evidence="1" id="KW-1133">Transmembrane helix</keyword>